<accession>A0A6I2KZQ2</accession>
<feature type="transmembrane region" description="Helical" evidence="1">
    <location>
        <begin position="38"/>
        <end position="58"/>
    </location>
</feature>
<evidence type="ECO:0000313" key="4">
    <source>
        <dbReference type="Proteomes" id="UP000433309"/>
    </source>
</evidence>
<evidence type="ECO:0000256" key="2">
    <source>
        <dbReference type="SAM" id="SignalP"/>
    </source>
</evidence>
<gene>
    <name evidence="3" type="ORF">GJ699_13625</name>
</gene>
<evidence type="ECO:0008006" key="5">
    <source>
        <dbReference type="Google" id="ProtNLM"/>
    </source>
</evidence>
<reference evidence="3 4" key="1">
    <citation type="submission" date="2019-11" db="EMBL/GenBank/DDBJ databases">
        <title>Novel species isolated from a subtropical stream in China.</title>
        <authorList>
            <person name="Lu H."/>
        </authorList>
    </citation>
    <scope>NUCLEOTIDE SEQUENCE [LARGE SCALE GENOMIC DNA]</scope>
    <source>
        <strain evidence="3 4">FT80W</strain>
    </source>
</reference>
<dbReference type="EMBL" id="WKJK01000006">
    <property type="protein sequence ID" value="MRW91030.1"/>
    <property type="molecule type" value="Genomic_DNA"/>
</dbReference>
<keyword evidence="4" id="KW-1185">Reference proteome</keyword>
<keyword evidence="1" id="KW-1133">Transmembrane helix</keyword>
<protein>
    <recommendedName>
        <fullName evidence="5">Phage coat protein</fullName>
    </recommendedName>
</protein>
<dbReference type="Proteomes" id="UP000433309">
    <property type="component" value="Unassembled WGS sequence"/>
</dbReference>
<name>A0A6I2KZQ2_9BURK</name>
<dbReference type="AlphaFoldDB" id="A0A6I2KZQ2"/>
<proteinExistence type="predicted"/>
<feature type="signal peptide" evidence="2">
    <location>
        <begin position="1"/>
        <end position="22"/>
    </location>
</feature>
<keyword evidence="1" id="KW-0472">Membrane</keyword>
<evidence type="ECO:0000256" key="1">
    <source>
        <dbReference type="SAM" id="Phobius"/>
    </source>
</evidence>
<keyword evidence="1" id="KW-0812">Transmembrane</keyword>
<organism evidence="3 4">
    <name type="scientific">Duganella guangzhouensis</name>
    <dbReference type="NCBI Taxonomy" id="2666084"/>
    <lineage>
        <taxon>Bacteria</taxon>
        <taxon>Pseudomonadati</taxon>
        <taxon>Pseudomonadota</taxon>
        <taxon>Betaproteobacteria</taxon>
        <taxon>Burkholderiales</taxon>
        <taxon>Oxalobacteraceae</taxon>
        <taxon>Telluria group</taxon>
        <taxon>Duganella</taxon>
    </lineage>
</organism>
<evidence type="ECO:0000313" key="3">
    <source>
        <dbReference type="EMBL" id="MRW91030.1"/>
    </source>
</evidence>
<comment type="caution">
    <text evidence="3">The sequence shown here is derived from an EMBL/GenBank/DDBJ whole genome shotgun (WGS) entry which is preliminary data.</text>
</comment>
<feature type="chain" id="PRO_5026091594" description="Phage coat protein" evidence="2">
    <location>
        <begin position="23"/>
        <end position="71"/>
    </location>
</feature>
<dbReference type="RefSeq" id="WP_154377028.1">
    <property type="nucleotide sequence ID" value="NZ_WKJK01000006.1"/>
</dbReference>
<keyword evidence="2" id="KW-0732">Signal</keyword>
<sequence>MKKQITSVAVIGALVMAASANAADTVDVSAITGAFSASDIVTGVMAISGTLAVVYVSIKAARTVLGMLRGR</sequence>